<keyword evidence="1 3" id="KW-0547">Nucleotide-binding</keyword>
<gene>
    <name evidence="6" type="ORF">Clacol_001204</name>
</gene>
<evidence type="ECO:0000256" key="2">
    <source>
        <dbReference type="ARBA" id="ARBA00022840"/>
    </source>
</evidence>
<dbReference type="InterPro" id="IPR027417">
    <property type="entry name" value="P-loop_NTPase"/>
</dbReference>
<dbReference type="GO" id="GO:0016887">
    <property type="term" value="F:ATP hydrolysis activity"/>
    <property type="evidence" value="ECO:0007669"/>
    <property type="project" value="InterPro"/>
</dbReference>
<comment type="caution">
    <text evidence="6">The sequence shown here is derived from an EMBL/GenBank/DDBJ whole genome shotgun (WGS) entry which is preliminary data.</text>
</comment>
<dbReference type="InterPro" id="IPR050747">
    <property type="entry name" value="Mitochondrial_chaperone_BCS1"/>
</dbReference>
<sequence>MSESEDVISIYSPGNFSEWSRTSSRRKRPLKSVILEPKIKDAVLADALEFLDNEEWYVERGIPYRRGYLLVGLDVYIVSLSKPDLNDSKLNALFCAMPPRSILLIEDIDAVFQKVTAVRKTVAATLSKNDDFDRGMLRNDNDNERLGNVTLSGLLNALDGIAASEGRLLFATTNCVTALDEALIRPGRMDVHVEFTNATSWQAKELFRSFFEPRKHDTKERKIKIHTEINSAGTQFAMLTVREFVNLYELIDLSEQFAKLVPADVFSVASLQGYLMLYKSQPQSALEHIERWVDENLKKEDSDKENGEECQ</sequence>
<feature type="domain" description="ATPase AAA-type core" evidence="4">
    <location>
        <begin position="130"/>
        <end position="196"/>
    </location>
</feature>
<reference evidence="6" key="1">
    <citation type="submission" date="2021-10" db="EMBL/GenBank/DDBJ databases">
        <title>De novo Genome Assembly of Clathrus columnatus (Basidiomycota, Fungi) Using Illumina and Nanopore Sequence Data.</title>
        <authorList>
            <person name="Ogiso-Tanaka E."/>
            <person name="Itagaki H."/>
            <person name="Hosoya T."/>
            <person name="Hosaka K."/>
        </authorList>
    </citation>
    <scope>NUCLEOTIDE SEQUENCE</scope>
    <source>
        <strain evidence="6">MO-923</strain>
    </source>
</reference>
<evidence type="ECO:0008006" key="8">
    <source>
        <dbReference type="Google" id="ProtNLM"/>
    </source>
</evidence>
<feature type="domain" description="Mitochondrial chaperone BCS1-like ATPase lid" evidence="5">
    <location>
        <begin position="201"/>
        <end position="290"/>
    </location>
</feature>
<dbReference type="SUPFAM" id="SSF52540">
    <property type="entry name" value="P-loop containing nucleoside triphosphate hydrolases"/>
    <property type="match status" value="1"/>
</dbReference>
<dbReference type="AlphaFoldDB" id="A0AAV4ZXT9"/>
<protein>
    <recommendedName>
        <fullName evidence="8">ATPase AAA-type core domain-containing protein</fullName>
    </recommendedName>
</protein>
<name>A0AAV4ZXT9_9AGAM</name>
<keyword evidence="2 3" id="KW-0067">ATP-binding</keyword>
<dbReference type="Proteomes" id="UP001050691">
    <property type="component" value="Unassembled WGS sequence"/>
</dbReference>
<proteinExistence type="inferred from homology"/>
<dbReference type="InterPro" id="IPR057495">
    <property type="entry name" value="AAA_lid_BCS1"/>
</dbReference>
<keyword evidence="7" id="KW-1185">Reference proteome</keyword>
<dbReference type="GO" id="GO:0005524">
    <property type="term" value="F:ATP binding"/>
    <property type="evidence" value="ECO:0007669"/>
    <property type="project" value="UniProtKB-KW"/>
</dbReference>
<organism evidence="6 7">
    <name type="scientific">Clathrus columnatus</name>
    <dbReference type="NCBI Taxonomy" id="1419009"/>
    <lineage>
        <taxon>Eukaryota</taxon>
        <taxon>Fungi</taxon>
        <taxon>Dikarya</taxon>
        <taxon>Basidiomycota</taxon>
        <taxon>Agaricomycotina</taxon>
        <taxon>Agaricomycetes</taxon>
        <taxon>Phallomycetidae</taxon>
        <taxon>Phallales</taxon>
        <taxon>Clathraceae</taxon>
        <taxon>Clathrus</taxon>
    </lineage>
</organism>
<comment type="similarity">
    <text evidence="3">Belongs to the AAA ATPase family.</text>
</comment>
<dbReference type="InterPro" id="IPR003960">
    <property type="entry name" value="ATPase_AAA_CS"/>
</dbReference>
<dbReference type="InterPro" id="IPR003959">
    <property type="entry name" value="ATPase_AAA_core"/>
</dbReference>
<dbReference type="PROSITE" id="PS00674">
    <property type="entry name" value="AAA"/>
    <property type="match status" value="1"/>
</dbReference>
<dbReference type="Pfam" id="PF00004">
    <property type="entry name" value="AAA"/>
    <property type="match status" value="1"/>
</dbReference>
<evidence type="ECO:0000313" key="6">
    <source>
        <dbReference type="EMBL" id="GJJ07006.1"/>
    </source>
</evidence>
<dbReference type="PANTHER" id="PTHR23070">
    <property type="entry name" value="BCS1 AAA-TYPE ATPASE"/>
    <property type="match status" value="1"/>
</dbReference>
<accession>A0AAV4ZXT9</accession>
<evidence type="ECO:0000313" key="7">
    <source>
        <dbReference type="Proteomes" id="UP001050691"/>
    </source>
</evidence>
<evidence type="ECO:0000256" key="1">
    <source>
        <dbReference type="ARBA" id="ARBA00022741"/>
    </source>
</evidence>
<dbReference type="Pfam" id="PF25426">
    <property type="entry name" value="AAA_lid_BCS1"/>
    <property type="match status" value="1"/>
</dbReference>
<evidence type="ECO:0000256" key="3">
    <source>
        <dbReference type="RuleBase" id="RU003651"/>
    </source>
</evidence>
<evidence type="ECO:0000259" key="5">
    <source>
        <dbReference type="Pfam" id="PF25426"/>
    </source>
</evidence>
<dbReference type="Gene3D" id="3.40.50.300">
    <property type="entry name" value="P-loop containing nucleotide triphosphate hydrolases"/>
    <property type="match status" value="1"/>
</dbReference>
<dbReference type="EMBL" id="BPWL01000002">
    <property type="protein sequence ID" value="GJJ07006.1"/>
    <property type="molecule type" value="Genomic_DNA"/>
</dbReference>
<evidence type="ECO:0000259" key="4">
    <source>
        <dbReference type="Pfam" id="PF00004"/>
    </source>
</evidence>